<protein>
    <recommendedName>
        <fullName evidence="11">Histidinol-phosphate aminotransferase</fullName>
        <ecNumber evidence="11">2.6.1.9</ecNumber>
    </recommendedName>
    <alternativeName>
        <fullName evidence="11">Imidazole acetol-phosphate transaminase</fullName>
    </alternativeName>
</protein>
<dbReference type="EC" id="2.6.1.9" evidence="11"/>
<dbReference type="InterPro" id="IPR005861">
    <property type="entry name" value="HisP_aminotrans"/>
</dbReference>
<comment type="similarity">
    <text evidence="3 11">Belongs to the class-II pyridoxal-phosphate-dependent aminotransferase family. Histidinol-phosphate aminotransferase subfamily.</text>
</comment>
<dbReference type="SUPFAM" id="SSF53383">
    <property type="entry name" value="PLP-dependent transferases"/>
    <property type="match status" value="1"/>
</dbReference>
<dbReference type="Gene3D" id="3.90.1150.10">
    <property type="entry name" value="Aspartate Aminotransferase, domain 1"/>
    <property type="match status" value="1"/>
</dbReference>
<dbReference type="CDD" id="cd00609">
    <property type="entry name" value="AAT_like"/>
    <property type="match status" value="1"/>
</dbReference>
<dbReference type="RefSeq" id="WP_160627754.1">
    <property type="nucleotide sequence ID" value="NZ_CP047593.1"/>
</dbReference>
<keyword evidence="8 11" id="KW-0663">Pyridoxal phosphate</keyword>
<comment type="cofactor">
    <cofactor evidence="1 11">
        <name>pyridoxal 5'-phosphate</name>
        <dbReference type="ChEBI" id="CHEBI:597326"/>
    </cofactor>
</comment>
<dbReference type="UniPathway" id="UPA00031">
    <property type="reaction ID" value="UER00012"/>
</dbReference>
<dbReference type="InterPro" id="IPR015424">
    <property type="entry name" value="PyrdxlP-dep_Trfase"/>
</dbReference>
<evidence type="ECO:0000256" key="11">
    <source>
        <dbReference type="HAMAP-Rule" id="MF_01023"/>
    </source>
</evidence>
<evidence type="ECO:0000256" key="7">
    <source>
        <dbReference type="ARBA" id="ARBA00022679"/>
    </source>
</evidence>
<keyword evidence="6 11" id="KW-0028">Amino-acid biosynthesis</keyword>
<dbReference type="NCBIfam" id="TIGR01141">
    <property type="entry name" value="hisC"/>
    <property type="match status" value="1"/>
</dbReference>
<evidence type="ECO:0000256" key="1">
    <source>
        <dbReference type="ARBA" id="ARBA00001933"/>
    </source>
</evidence>
<comment type="subunit">
    <text evidence="4 11">Homodimer.</text>
</comment>
<organism evidence="13 14">
    <name type="scientific">Tichowtungia aerotolerans</name>
    <dbReference type="NCBI Taxonomy" id="2697043"/>
    <lineage>
        <taxon>Bacteria</taxon>
        <taxon>Pseudomonadati</taxon>
        <taxon>Kiritimatiellota</taxon>
        <taxon>Tichowtungiia</taxon>
        <taxon>Tichowtungiales</taxon>
        <taxon>Tichowtungiaceae</taxon>
        <taxon>Tichowtungia</taxon>
    </lineage>
</organism>
<keyword evidence="7 11" id="KW-0808">Transferase</keyword>
<evidence type="ECO:0000256" key="2">
    <source>
        <dbReference type="ARBA" id="ARBA00005011"/>
    </source>
</evidence>
<dbReference type="GO" id="GO:0000105">
    <property type="term" value="P:L-histidine biosynthetic process"/>
    <property type="evidence" value="ECO:0007669"/>
    <property type="project" value="UniProtKB-UniRule"/>
</dbReference>
<dbReference type="InterPro" id="IPR015421">
    <property type="entry name" value="PyrdxlP-dep_Trfase_major"/>
</dbReference>
<dbReference type="PANTHER" id="PTHR42885">
    <property type="entry name" value="HISTIDINOL-PHOSPHATE AMINOTRANSFERASE-RELATED"/>
    <property type="match status" value="1"/>
</dbReference>
<evidence type="ECO:0000256" key="4">
    <source>
        <dbReference type="ARBA" id="ARBA00011738"/>
    </source>
</evidence>
<evidence type="ECO:0000256" key="9">
    <source>
        <dbReference type="ARBA" id="ARBA00023102"/>
    </source>
</evidence>
<keyword evidence="5 11" id="KW-0032">Aminotransferase</keyword>
<dbReference type="Pfam" id="PF00155">
    <property type="entry name" value="Aminotran_1_2"/>
    <property type="match status" value="1"/>
</dbReference>
<dbReference type="AlphaFoldDB" id="A0A6P1M514"/>
<dbReference type="Gene3D" id="3.40.640.10">
    <property type="entry name" value="Type I PLP-dependent aspartate aminotransferase-like (Major domain)"/>
    <property type="match status" value="1"/>
</dbReference>
<dbReference type="HAMAP" id="MF_01023">
    <property type="entry name" value="HisC_aminotrans_2"/>
    <property type="match status" value="1"/>
</dbReference>
<evidence type="ECO:0000259" key="12">
    <source>
        <dbReference type="Pfam" id="PF00155"/>
    </source>
</evidence>
<accession>A0A6P1M514</accession>
<sequence length="354" mass="39272">MKNLIRKSVQALDGYVPGEQPQGSDVVKLNTNENPWLCSVEVHDILREIDMAALAKYPDPVCTEVRKVIAENLSVGIGNIFAGNGSDEVLALCIRAFVERDGGSVGFFDPSYSLYPVLANIEDVETRPVALDENFGWQMPDGYESSVFFLTNPNAPTSLLFPKEKVEEFVCSFPGVVVIDEAYVDFASETCMDLATQYKNVLVCRTLSKSYALAGIRFGYCVGDKELIDALYKIKDSYNVNTLTQEVARVALLDHGTMEAITTAVKNSRKLMTEELQALGFDVLPSETNFLWVKPPKPGAKKIFEELKKRNVYIRWFEGDRTGDYLRITVGSDAQTMLLVEALEDILGKGKSDG</sequence>
<dbReference type="PANTHER" id="PTHR42885:SF2">
    <property type="entry name" value="HISTIDINOL-PHOSPHATE AMINOTRANSFERASE"/>
    <property type="match status" value="1"/>
</dbReference>
<proteinExistence type="inferred from homology"/>
<dbReference type="EMBL" id="CP047593">
    <property type="protein sequence ID" value="QHI68941.1"/>
    <property type="molecule type" value="Genomic_DNA"/>
</dbReference>
<dbReference type="InterPro" id="IPR015422">
    <property type="entry name" value="PyrdxlP-dep_Trfase_small"/>
</dbReference>
<reference evidence="13 14" key="1">
    <citation type="submission" date="2020-01" db="EMBL/GenBank/DDBJ databases">
        <title>Ponticoccus aerotolerans gen. nov., sp. nov., an anaerobic bacterium and proposal of Ponticoccusceae fam. nov., Ponticoccusles ord. nov. and Ponticoccuse classis nov. in the phylum Kiritimatiellaeota.</title>
        <authorList>
            <person name="Zhou L.Y."/>
            <person name="Du Z.J."/>
        </authorList>
    </citation>
    <scope>NUCLEOTIDE SEQUENCE [LARGE SCALE GENOMIC DNA]</scope>
    <source>
        <strain evidence="13 14">S-5007</strain>
    </source>
</reference>
<dbReference type="PROSITE" id="PS00599">
    <property type="entry name" value="AA_TRANSFER_CLASS_2"/>
    <property type="match status" value="1"/>
</dbReference>
<evidence type="ECO:0000256" key="3">
    <source>
        <dbReference type="ARBA" id="ARBA00007970"/>
    </source>
</evidence>
<evidence type="ECO:0000256" key="5">
    <source>
        <dbReference type="ARBA" id="ARBA00022576"/>
    </source>
</evidence>
<keyword evidence="14" id="KW-1185">Reference proteome</keyword>
<feature type="modified residue" description="N6-(pyridoxal phosphate)lysine" evidence="11">
    <location>
        <position position="209"/>
    </location>
</feature>
<comment type="pathway">
    <text evidence="2 11">Amino-acid biosynthesis; L-histidine biosynthesis; L-histidine from 5-phospho-alpha-D-ribose 1-diphosphate: step 7/9.</text>
</comment>
<dbReference type="GO" id="GO:0004400">
    <property type="term" value="F:histidinol-phosphate transaminase activity"/>
    <property type="evidence" value="ECO:0007669"/>
    <property type="project" value="UniProtKB-UniRule"/>
</dbReference>
<name>A0A6P1M514_9BACT</name>
<feature type="domain" description="Aminotransferase class I/classII large" evidence="12">
    <location>
        <begin position="25"/>
        <end position="343"/>
    </location>
</feature>
<dbReference type="InterPro" id="IPR004839">
    <property type="entry name" value="Aminotransferase_I/II_large"/>
</dbReference>
<dbReference type="KEGG" id="taer:GT409_05585"/>
<dbReference type="InterPro" id="IPR001917">
    <property type="entry name" value="Aminotrans_II_pyridoxalP_BS"/>
</dbReference>
<evidence type="ECO:0000313" key="13">
    <source>
        <dbReference type="EMBL" id="QHI68941.1"/>
    </source>
</evidence>
<dbReference type="Proteomes" id="UP000464954">
    <property type="component" value="Chromosome"/>
</dbReference>
<evidence type="ECO:0000256" key="6">
    <source>
        <dbReference type="ARBA" id="ARBA00022605"/>
    </source>
</evidence>
<evidence type="ECO:0000313" key="14">
    <source>
        <dbReference type="Proteomes" id="UP000464954"/>
    </source>
</evidence>
<evidence type="ECO:0000256" key="8">
    <source>
        <dbReference type="ARBA" id="ARBA00022898"/>
    </source>
</evidence>
<comment type="catalytic activity">
    <reaction evidence="10 11">
        <text>L-histidinol phosphate + 2-oxoglutarate = 3-(imidazol-4-yl)-2-oxopropyl phosphate + L-glutamate</text>
        <dbReference type="Rhea" id="RHEA:23744"/>
        <dbReference type="ChEBI" id="CHEBI:16810"/>
        <dbReference type="ChEBI" id="CHEBI:29985"/>
        <dbReference type="ChEBI" id="CHEBI:57766"/>
        <dbReference type="ChEBI" id="CHEBI:57980"/>
        <dbReference type="EC" id="2.6.1.9"/>
    </reaction>
</comment>
<dbReference type="GO" id="GO:0030170">
    <property type="term" value="F:pyridoxal phosphate binding"/>
    <property type="evidence" value="ECO:0007669"/>
    <property type="project" value="InterPro"/>
</dbReference>
<evidence type="ECO:0000256" key="10">
    <source>
        <dbReference type="ARBA" id="ARBA00047481"/>
    </source>
</evidence>
<keyword evidence="9 11" id="KW-0368">Histidine biosynthesis</keyword>
<gene>
    <name evidence="11 13" type="primary">hisC</name>
    <name evidence="13" type="ORF">GT409_05585</name>
</gene>